<comment type="caution">
    <text evidence="2">The sequence shown here is derived from an EMBL/GenBank/DDBJ whole genome shotgun (WGS) entry which is preliminary data.</text>
</comment>
<organism evidence="2">
    <name type="scientific">marine sediment metagenome</name>
    <dbReference type="NCBI Taxonomy" id="412755"/>
    <lineage>
        <taxon>unclassified sequences</taxon>
        <taxon>metagenomes</taxon>
        <taxon>ecological metagenomes</taxon>
    </lineage>
</organism>
<gene>
    <name evidence="2" type="ORF">LCGC14_2889820</name>
</gene>
<protein>
    <submittedName>
        <fullName evidence="2">Uncharacterized protein</fullName>
    </submittedName>
</protein>
<evidence type="ECO:0000256" key="1">
    <source>
        <dbReference type="SAM" id="MobiDB-lite"/>
    </source>
</evidence>
<name>A0A0F9A5F2_9ZZZZ</name>
<dbReference type="EMBL" id="LAZR01056608">
    <property type="protein sequence ID" value="KKK73834.1"/>
    <property type="molecule type" value="Genomic_DNA"/>
</dbReference>
<dbReference type="AlphaFoldDB" id="A0A0F9A5F2"/>
<sequence length="75" mass="9272">MIKMKIIVSKCKCGHDVYDHNYKNTFCFKCSCEEFIKKQMEEKIEPVQRTEQEIKEQQDRETKERERLHKETMER</sequence>
<evidence type="ECO:0000313" key="2">
    <source>
        <dbReference type="EMBL" id="KKK73834.1"/>
    </source>
</evidence>
<feature type="region of interest" description="Disordered" evidence="1">
    <location>
        <begin position="46"/>
        <end position="75"/>
    </location>
</feature>
<accession>A0A0F9A5F2</accession>
<proteinExistence type="predicted"/>
<reference evidence="2" key="1">
    <citation type="journal article" date="2015" name="Nature">
        <title>Complex archaea that bridge the gap between prokaryotes and eukaryotes.</title>
        <authorList>
            <person name="Spang A."/>
            <person name="Saw J.H."/>
            <person name="Jorgensen S.L."/>
            <person name="Zaremba-Niedzwiedzka K."/>
            <person name="Martijn J."/>
            <person name="Lind A.E."/>
            <person name="van Eijk R."/>
            <person name="Schleper C."/>
            <person name="Guy L."/>
            <person name="Ettema T.J."/>
        </authorList>
    </citation>
    <scope>NUCLEOTIDE SEQUENCE</scope>
</reference>